<name>A0A1A9I8V2_9BACT</name>
<dbReference type="STRING" id="1176587.A8C56_20905"/>
<accession>A0A1A9I8V2</accession>
<reference evidence="3 4" key="1">
    <citation type="submission" date="2016-05" db="EMBL/GenBank/DDBJ databases">
        <title>Niabella ginsenosidivorans BS26 whole genome sequencing.</title>
        <authorList>
            <person name="Im W.T."/>
            <person name="Siddiqi M.Z."/>
        </authorList>
    </citation>
    <scope>NUCLEOTIDE SEQUENCE [LARGE SCALE GENOMIC DNA]</scope>
    <source>
        <strain evidence="3 4">BS26</strain>
    </source>
</reference>
<dbReference type="InterPro" id="IPR013538">
    <property type="entry name" value="ASHA1/2-like_C"/>
</dbReference>
<dbReference type="OrthoDB" id="287565at2"/>
<dbReference type="InterPro" id="IPR023393">
    <property type="entry name" value="START-like_dom_sf"/>
</dbReference>
<evidence type="ECO:0000256" key="1">
    <source>
        <dbReference type="ARBA" id="ARBA00006817"/>
    </source>
</evidence>
<dbReference type="EMBL" id="CP015772">
    <property type="protein sequence ID" value="ANH83111.1"/>
    <property type="molecule type" value="Genomic_DNA"/>
</dbReference>
<dbReference type="Pfam" id="PF08327">
    <property type="entry name" value="AHSA1"/>
    <property type="match status" value="1"/>
</dbReference>
<dbReference type="CDD" id="cd07814">
    <property type="entry name" value="SRPBCC_CalC_Aha1-like"/>
    <property type="match status" value="1"/>
</dbReference>
<dbReference type="Gene3D" id="3.30.530.20">
    <property type="match status" value="1"/>
</dbReference>
<comment type="similarity">
    <text evidence="1">Belongs to the AHA1 family.</text>
</comment>
<keyword evidence="4" id="KW-1185">Reference proteome</keyword>
<gene>
    <name evidence="3" type="ORF">A8C56_20905</name>
</gene>
<dbReference type="RefSeq" id="WP_067760384.1">
    <property type="nucleotide sequence ID" value="NZ_CP015772.1"/>
</dbReference>
<proteinExistence type="inferred from homology"/>
<protein>
    <recommendedName>
        <fullName evidence="2">Activator of Hsp90 ATPase homologue 1/2-like C-terminal domain-containing protein</fullName>
    </recommendedName>
</protein>
<dbReference type="SUPFAM" id="SSF55961">
    <property type="entry name" value="Bet v1-like"/>
    <property type="match status" value="1"/>
</dbReference>
<evidence type="ECO:0000313" key="3">
    <source>
        <dbReference type="EMBL" id="ANH83111.1"/>
    </source>
</evidence>
<organism evidence="3 4">
    <name type="scientific">Niabella ginsenosidivorans</name>
    <dbReference type="NCBI Taxonomy" id="1176587"/>
    <lineage>
        <taxon>Bacteria</taxon>
        <taxon>Pseudomonadati</taxon>
        <taxon>Bacteroidota</taxon>
        <taxon>Chitinophagia</taxon>
        <taxon>Chitinophagales</taxon>
        <taxon>Chitinophagaceae</taxon>
        <taxon>Niabella</taxon>
    </lineage>
</organism>
<dbReference type="AlphaFoldDB" id="A0A1A9I8V2"/>
<dbReference type="KEGG" id="nia:A8C56_20905"/>
<evidence type="ECO:0000259" key="2">
    <source>
        <dbReference type="Pfam" id="PF08327"/>
    </source>
</evidence>
<feature type="domain" description="Activator of Hsp90 ATPase homologue 1/2-like C-terminal" evidence="2">
    <location>
        <begin position="11"/>
        <end position="146"/>
    </location>
</feature>
<sequence>MPDIYHAVLIAAPAEKIYQALTTEEGLSAWWTPGTTAKPEPGTIARFPFTPPYFKEMRITELQPSRLVRWTCIAGADEWVGTRISFHLEPGTKNILLNTHPEILGQAEQLEGADGTLLLFHHDGWRAATLMYAECNYTWAQFLRSLKLFCETGKGTPWPYQHRPGFNK</sequence>
<dbReference type="Proteomes" id="UP000077667">
    <property type="component" value="Chromosome"/>
</dbReference>
<evidence type="ECO:0000313" key="4">
    <source>
        <dbReference type="Proteomes" id="UP000077667"/>
    </source>
</evidence>